<accession>A0ABX4HTR5</accession>
<keyword evidence="2" id="KW-1185">Reference proteome</keyword>
<sequence>MRKLKLQKINFLVEDSKKTLTLYKNKMFRDFFRIILKYLMYTFVDKVCQKNIHHLNYVRKFKKY</sequence>
<name>A0ABX4HTR5_9BACI</name>
<comment type="caution">
    <text evidence="1">The sequence shown here is derived from an EMBL/GenBank/DDBJ whole genome shotgun (WGS) entry which is preliminary data.</text>
</comment>
<gene>
    <name evidence="1" type="ORF">CKW00_04525</name>
</gene>
<evidence type="ECO:0000313" key="2">
    <source>
        <dbReference type="Proteomes" id="UP000217561"/>
    </source>
</evidence>
<dbReference type="EMBL" id="NSGH01000005">
    <property type="protein sequence ID" value="PBB06300.1"/>
    <property type="molecule type" value="Genomic_DNA"/>
</dbReference>
<protein>
    <submittedName>
        <fullName evidence="1">Uncharacterized protein</fullName>
    </submittedName>
</protein>
<proteinExistence type="predicted"/>
<evidence type="ECO:0000313" key="1">
    <source>
        <dbReference type="EMBL" id="PBB06300.1"/>
    </source>
</evidence>
<reference evidence="1 2" key="1">
    <citation type="submission" date="2017-08" db="EMBL/GenBank/DDBJ databases">
        <title>Salimicrobium alkalisoli sp. nov., isolated from saline alkaline soil.</title>
        <authorList>
            <person name="Zhang G."/>
            <person name="Xiong Q."/>
        </authorList>
    </citation>
    <scope>NUCLEOTIDE SEQUENCE [LARGE SCALE GENOMIC DNA]</scope>
    <source>
        <strain evidence="1 2">WN024</strain>
    </source>
</reference>
<organism evidence="1 2">
    <name type="scientific">Salimicrobium humidisoli</name>
    <dbReference type="NCBI Taxonomy" id="2029857"/>
    <lineage>
        <taxon>Bacteria</taxon>
        <taxon>Bacillati</taxon>
        <taxon>Bacillota</taxon>
        <taxon>Bacilli</taxon>
        <taxon>Bacillales</taxon>
        <taxon>Bacillaceae</taxon>
        <taxon>Salimicrobium</taxon>
    </lineage>
</organism>
<dbReference type="Proteomes" id="UP000217561">
    <property type="component" value="Unassembled WGS sequence"/>
</dbReference>